<dbReference type="EMBL" id="JAFIRA010000002">
    <property type="protein sequence ID" value="MCJ2541674.1"/>
    <property type="molecule type" value="Genomic_DNA"/>
</dbReference>
<name>A0ABT0C799_THEVL</name>
<feature type="transmembrane region" description="Helical" evidence="8">
    <location>
        <begin position="31"/>
        <end position="49"/>
    </location>
</feature>
<reference evidence="9" key="1">
    <citation type="submission" date="2021-02" db="EMBL/GenBank/DDBJ databases">
        <title>The CRISPR/cas machinery reduction and long-range gene transfer in the hot spring cyanobacterium Synechococcus.</title>
        <authorList>
            <person name="Dvorak P."/>
            <person name="Jahodarova E."/>
            <person name="Hasler P."/>
            <person name="Poulickova A."/>
        </authorList>
    </citation>
    <scope>NUCLEOTIDE SEQUENCE</scope>
    <source>
        <strain evidence="9">Rupite</strain>
    </source>
</reference>
<keyword evidence="4 8" id="KW-1003">Cell membrane</keyword>
<feature type="transmembrane region" description="Helical" evidence="8">
    <location>
        <begin position="126"/>
        <end position="151"/>
    </location>
</feature>
<protein>
    <recommendedName>
        <fullName evidence="8">L-lactate permease</fullName>
    </recommendedName>
</protein>
<evidence type="ECO:0000256" key="5">
    <source>
        <dbReference type="ARBA" id="ARBA00022692"/>
    </source>
</evidence>
<evidence type="ECO:0000256" key="8">
    <source>
        <dbReference type="RuleBase" id="RU365092"/>
    </source>
</evidence>
<comment type="similarity">
    <text evidence="2 8">Belongs to the lactate permease family.</text>
</comment>
<dbReference type="Proteomes" id="UP000830835">
    <property type="component" value="Unassembled WGS sequence"/>
</dbReference>
<accession>A0ABT0C799</accession>
<keyword evidence="7 8" id="KW-0472">Membrane</keyword>
<feature type="transmembrane region" description="Helical" evidence="8">
    <location>
        <begin position="531"/>
        <end position="552"/>
    </location>
</feature>
<evidence type="ECO:0000256" key="2">
    <source>
        <dbReference type="ARBA" id="ARBA00010100"/>
    </source>
</evidence>
<comment type="caution">
    <text evidence="9">The sequence shown here is derived from an EMBL/GenBank/DDBJ whole genome shotgun (WGS) entry which is preliminary data.</text>
</comment>
<evidence type="ECO:0000256" key="1">
    <source>
        <dbReference type="ARBA" id="ARBA00004651"/>
    </source>
</evidence>
<feature type="transmembrane region" description="Helical" evidence="8">
    <location>
        <begin position="6"/>
        <end position="24"/>
    </location>
</feature>
<evidence type="ECO:0000256" key="6">
    <source>
        <dbReference type="ARBA" id="ARBA00022989"/>
    </source>
</evidence>
<organism evidence="9 10">
    <name type="scientific">Thermostichus vulcanus str. 'Rupite'</name>
    <dbReference type="NCBI Taxonomy" id="2813851"/>
    <lineage>
        <taxon>Bacteria</taxon>
        <taxon>Bacillati</taxon>
        <taxon>Cyanobacteriota</taxon>
        <taxon>Cyanophyceae</taxon>
        <taxon>Thermostichales</taxon>
        <taxon>Thermostichaceae</taxon>
        <taxon>Thermostichus</taxon>
    </lineage>
</organism>
<comment type="subcellular location">
    <subcellularLocation>
        <location evidence="1 8">Cell membrane</location>
        <topology evidence="1 8">Multi-pass membrane protein</topology>
    </subcellularLocation>
</comment>
<evidence type="ECO:0000313" key="9">
    <source>
        <dbReference type="EMBL" id="MCJ2541674.1"/>
    </source>
</evidence>
<comment type="function">
    <text evidence="8">Uptake of L-lactate across the membrane. Can also transport D-lactate and glycolate.</text>
</comment>
<dbReference type="PANTHER" id="PTHR30003">
    <property type="entry name" value="L-LACTATE PERMEASE"/>
    <property type="match status" value="1"/>
</dbReference>
<gene>
    <name evidence="9" type="ORF">JX360_01940</name>
</gene>
<feature type="transmembrane region" description="Helical" evidence="8">
    <location>
        <begin position="324"/>
        <end position="345"/>
    </location>
</feature>
<feature type="transmembrane region" description="Helical" evidence="8">
    <location>
        <begin position="103"/>
        <end position="120"/>
    </location>
</feature>
<feature type="transmembrane region" description="Helical" evidence="8">
    <location>
        <begin position="158"/>
        <end position="175"/>
    </location>
</feature>
<keyword evidence="10" id="KW-1185">Reference proteome</keyword>
<feature type="transmembrane region" description="Helical" evidence="8">
    <location>
        <begin position="365"/>
        <end position="382"/>
    </location>
</feature>
<feature type="transmembrane region" description="Helical" evidence="8">
    <location>
        <begin position="451"/>
        <end position="469"/>
    </location>
</feature>
<dbReference type="RefSeq" id="WP_244348795.1">
    <property type="nucleotide sequence ID" value="NZ_JAFIRA010000002.1"/>
</dbReference>
<evidence type="ECO:0000256" key="4">
    <source>
        <dbReference type="ARBA" id="ARBA00022475"/>
    </source>
</evidence>
<feature type="transmembrane region" description="Helical" evidence="8">
    <location>
        <begin position="236"/>
        <end position="256"/>
    </location>
</feature>
<keyword evidence="3 8" id="KW-0813">Transport</keyword>
<dbReference type="Pfam" id="PF02652">
    <property type="entry name" value="Lactate_perm"/>
    <property type="match status" value="1"/>
</dbReference>
<feature type="transmembrane region" description="Helical" evidence="8">
    <location>
        <begin position="61"/>
        <end position="82"/>
    </location>
</feature>
<sequence>MALLFYSLVALLPIFTVFLLLVVGRRPASQAMPAALGVTSGVALLMWQVPLRQVMASLVQGLVIAAEILYIVFGAILLLNVLRVSGAISVIRQNLLSLSEDRRIQVILIAWLFGSFIEGASGFGTPAVICVPLLVAVGFPALAAVMAALIIQSTPSTFGAVGTPILFGVATGLGGSETVERALADQNVSFAGFLLQVAAQAGILHALIGSFIPLILVLILTRFFGDRCSWSEGLQVWPFALFAGVAFTLPYALTAVLLGPEFPSLIGGLVGLGLVVAVVRRGWLMPEQSWDFAREWPTEWTGSLMPQLRAAPAAMTVVKAWLPYLLLGLLLVVSRLQALPLRGWLQSVRLSWPNLFGTTLTISTQPLYLPATLFLAVVLLTYGLHQMKPAELQGAITEAIPLLGKTTLALGAAVLMARVFINSDVNAAGLPSMPLALAQGMSALAGQTWPLFAPVVGMIGAFVAGSVTVSNMMFSLFQFGVAEEIGASTSWIIALQSVGASAGNVICVSNIVAAAATVELLGREGLLMQRLLVPLLYYLGLAGILGRAGGAFDELGLTGVLTSRSS</sequence>
<dbReference type="InterPro" id="IPR003804">
    <property type="entry name" value="Lactate_perm"/>
</dbReference>
<evidence type="ECO:0000313" key="10">
    <source>
        <dbReference type="Proteomes" id="UP000830835"/>
    </source>
</evidence>
<evidence type="ECO:0000256" key="7">
    <source>
        <dbReference type="ARBA" id="ARBA00023136"/>
    </source>
</evidence>
<dbReference type="PANTHER" id="PTHR30003:SF0">
    <property type="entry name" value="GLYCOLATE PERMEASE GLCA-RELATED"/>
    <property type="match status" value="1"/>
</dbReference>
<evidence type="ECO:0000256" key="3">
    <source>
        <dbReference type="ARBA" id="ARBA00022448"/>
    </source>
</evidence>
<feature type="transmembrane region" description="Helical" evidence="8">
    <location>
        <begin position="262"/>
        <end position="279"/>
    </location>
</feature>
<feature type="transmembrane region" description="Helical" evidence="8">
    <location>
        <begin position="203"/>
        <end position="224"/>
    </location>
</feature>
<keyword evidence="6 8" id="KW-1133">Transmembrane helix</keyword>
<keyword evidence="5 8" id="KW-0812">Transmembrane</keyword>
<proteinExistence type="inferred from homology"/>